<dbReference type="Proteomes" id="UP001063166">
    <property type="component" value="Unassembled WGS sequence"/>
</dbReference>
<sequence length="1132" mass="127699">MGKYGPLHPNWQVRSEPMAQAPDVHRRTLSAPSRWPSTTAARTQASSDPIVQSNASARASQSEPRNDTFPDSLYDSGRPIATSGRTGHDLNARAWNRPPAAAVHSDTWATEVASASRSRVEPISPALHAVQSNTRSAVLLSPEANSTNVTVLESTHSTTARRVDTLAVETKPGMTFFPGARDVHIDRPVMTDYSVNVVQNAAIGLDVLRDLKDRYLPSAEYDHQEPDYQPESRDDVIDAILKWGDYDDDRHLCWLHGPAGSGKTTIARSVAEHYDAEGRLAGSFFFSRDFAERRDTSKVGTTIAYRLAINHRAIGEKVREVFEADPTILTKPLKLQINRLISSAIRSSPPSSCLIVIIDAVDECNAQDAINLVKILGEISQKSPPLVRFLVTSREDDDIRSKFRTYSKETHTLDLKLSEFSAGLAIRAFYKNQFKRFHDEHPEYMHGVERPWPSDTNLDYLVVLSAGLFIHAATLVKYVTDSDHGDANPPAEKLRIAMVRHYGLDELYKQVLGAAPHHGTPVFRQIVLLTLRDPLPIHDLASFLRLPIAQVFMHLRGCRSILRIPDRSNGTITAFHASLPDFLLDYARSGQQYHINSVDNHVAILHHCVRVITEEWHQKTLWTWDSRKTGRTLAYACANWHYHLSEVIRHDEWLDQLRLRFVDVAFEEFLARVGSDWFRMWAAVIERDLFVWGRLKGDFVALDDDAAKSSSKKIHELVRHLRTTIEHHIFGKTLPQRQIGPEENIAAFVSRLEAMFMDIRQYEQLLRYRGSKAQDLLDTVYTLSVGVLWLSDLFRRILRITTHMLSRSSGLYPTWYRLDGVIMDGEEAPAADGFGDIYRGRFQGVPVCLKVLGVFQPPGGDLSSKVFSRVMIQYTQFSHRNLLPFYGHSKFGSRECFVSPWMENGDVVSFLQRHPETKRILLLSDVASGVEYLHSKGIVHGDLKGMNILVSSSGVARIAAPEPLYPVIGGTIRWKAPELFHPLEAGKAVWYPKAIDVYAFSCVCYEIFTGNLPFFELTTDTDMAMKKAAGARPSRPPRTSPSWTSWGLTDTIWSLMEACWSTDPDQRPTMQDIVSQQRESWNLPEDTRPVEDLDPLTLARIREVAEGRVKIMSVSELEALLDPDSDDSLMDL</sequence>
<dbReference type="InterPro" id="IPR050167">
    <property type="entry name" value="Ser_Thr_protein_kinase"/>
</dbReference>
<dbReference type="SMART" id="SM00220">
    <property type="entry name" value="S_TKc"/>
    <property type="match status" value="1"/>
</dbReference>
<name>A0A9P3PQJ7_LYOSH</name>
<dbReference type="GO" id="GO:0005737">
    <property type="term" value="C:cytoplasm"/>
    <property type="evidence" value="ECO:0007669"/>
    <property type="project" value="TreeGrafter"/>
</dbReference>
<dbReference type="PROSITE" id="PS50011">
    <property type="entry name" value="PROTEIN_KINASE_DOM"/>
    <property type="match status" value="1"/>
</dbReference>
<dbReference type="CDD" id="cd00009">
    <property type="entry name" value="AAA"/>
    <property type="match status" value="1"/>
</dbReference>
<protein>
    <recommendedName>
        <fullName evidence="4">Protein kinase domain-containing protein</fullName>
    </recommendedName>
</protein>
<dbReference type="AlphaFoldDB" id="A0A9P3PQJ7"/>
<dbReference type="InterPro" id="IPR056884">
    <property type="entry name" value="NPHP3-like_N"/>
</dbReference>
<evidence type="ECO:0000256" key="2">
    <source>
        <dbReference type="ARBA" id="ARBA00022737"/>
    </source>
</evidence>
<gene>
    <name evidence="5" type="ORF">LshimejAT787_0900520</name>
</gene>
<dbReference type="Gene3D" id="3.40.50.300">
    <property type="entry name" value="P-loop containing nucleotide triphosphate hydrolases"/>
    <property type="match status" value="1"/>
</dbReference>
<evidence type="ECO:0000256" key="3">
    <source>
        <dbReference type="SAM" id="MobiDB-lite"/>
    </source>
</evidence>
<evidence type="ECO:0000259" key="4">
    <source>
        <dbReference type="PROSITE" id="PS50011"/>
    </source>
</evidence>
<dbReference type="InterPro" id="IPR011009">
    <property type="entry name" value="Kinase-like_dom_sf"/>
</dbReference>
<reference evidence="5" key="1">
    <citation type="submission" date="2022-07" db="EMBL/GenBank/DDBJ databases">
        <title>The genome of Lyophyllum shimeji provides insight into the initial evolution of ectomycorrhizal fungal genome.</title>
        <authorList>
            <person name="Kobayashi Y."/>
            <person name="Shibata T."/>
            <person name="Hirakawa H."/>
            <person name="Shigenobu S."/>
            <person name="Nishiyama T."/>
            <person name="Yamada A."/>
            <person name="Hasebe M."/>
            <person name="Kawaguchi M."/>
        </authorList>
    </citation>
    <scope>NUCLEOTIDE SEQUENCE</scope>
    <source>
        <strain evidence="5">AT787</strain>
    </source>
</reference>
<feature type="region of interest" description="Disordered" evidence="3">
    <location>
        <begin position="1"/>
        <end position="91"/>
    </location>
</feature>
<dbReference type="InterPro" id="IPR027417">
    <property type="entry name" value="P-loop_NTPase"/>
</dbReference>
<proteinExistence type="inferred from homology"/>
<organism evidence="5 6">
    <name type="scientific">Lyophyllum shimeji</name>
    <name type="common">Hon-shimeji</name>
    <name type="synonym">Tricholoma shimeji</name>
    <dbReference type="NCBI Taxonomy" id="47721"/>
    <lineage>
        <taxon>Eukaryota</taxon>
        <taxon>Fungi</taxon>
        <taxon>Dikarya</taxon>
        <taxon>Basidiomycota</taxon>
        <taxon>Agaricomycotina</taxon>
        <taxon>Agaricomycetes</taxon>
        <taxon>Agaricomycetidae</taxon>
        <taxon>Agaricales</taxon>
        <taxon>Tricholomatineae</taxon>
        <taxon>Lyophyllaceae</taxon>
        <taxon>Lyophyllum</taxon>
    </lineage>
</organism>
<dbReference type="Gene3D" id="1.10.510.10">
    <property type="entry name" value="Transferase(Phosphotransferase) domain 1"/>
    <property type="match status" value="1"/>
</dbReference>
<keyword evidence="2" id="KW-0677">Repeat</keyword>
<dbReference type="OrthoDB" id="4760524at2759"/>
<dbReference type="PANTHER" id="PTHR23257">
    <property type="entry name" value="SERINE-THREONINE PROTEIN KINASE"/>
    <property type="match status" value="1"/>
</dbReference>
<feature type="compositionally biased region" description="Polar residues" evidence="3">
    <location>
        <begin position="35"/>
        <end position="63"/>
    </location>
</feature>
<dbReference type="InterPro" id="IPR008271">
    <property type="entry name" value="Ser/Thr_kinase_AS"/>
</dbReference>
<dbReference type="SUPFAM" id="SSF52540">
    <property type="entry name" value="P-loop containing nucleoside triphosphate hydrolases"/>
    <property type="match status" value="1"/>
</dbReference>
<dbReference type="Pfam" id="PF07714">
    <property type="entry name" value="PK_Tyr_Ser-Thr"/>
    <property type="match status" value="1"/>
</dbReference>
<dbReference type="Pfam" id="PF24883">
    <property type="entry name" value="NPHP3_N"/>
    <property type="match status" value="1"/>
</dbReference>
<dbReference type="GO" id="GO:0005524">
    <property type="term" value="F:ATP binding"/>
    <property type="evidence" value="ECO:0007669"/>
    <property type="project" value="InterPro"/>
</dbReference>
<evidence type="ECO:0000313" key="6">
    <source>
        <dbReference type="Proteomes" id="UP001063166"/>
    </source>
</evidence>
<dbReference type="GO" id="GO:0004672">
    <property type="term" value="F:protein kinase activity"/>
    <property type="evidence" value="ECO:0007669"/>
    <property type="project" value="InterPro"/>
</dbReference>
<dbReference type="SUPFAM" id="SSF56112">
    <property type="entry name" value="Protein kinase-like (PK-like)"/>
    <property type="match status" value="1"/>
</dbReference>
<comment type="caution">
    <text evidence="5">The sequence shown here is derived from an EMBL/GenBank/DDBJ whole genome shotgun (WGS) entry which is preliminary data.</text>
</comment>
<evidence type="ECO:0000313" key="5">
    <source>
        <dbReference type="EMBL" id="GLB40837.1"/>
    </source>
</evidence>
<dbReference type="PROSITE" id="PS00108">
    <property type="entry name" value="PROTEIN_KINASE_ST"/>
    <property type="match status" value="1"/>
</dbReference>
<accession>A0A9P3PQJ7</accession>
<keyword evidence="6" id="KW-1185">Reference proteome</keyword>
<dbReference type="InterPro" id="IPR001245">
    <property type="entry name" value="Ser-Thr/Tyr_kinase_cat_dom"/>
</dbReference>
<dbReference type="PRINTS" id="PR00109">
    <property type="entry name" value="TYRKINASE"/>
</dbReference>
<comment type="similarity">
    <text evidence="1">Belongs to the protein kinase superfamily. TKL Ser/Thr protein kinase family. ROCO subfamily.</text>
</comment>
<dbReference type="EMBL" id="BRPK01000009">
    <property type="protein sequence ID" value="GLB40837.1"/>
    <property type="molecule type" value="Genomic_DNA"/>
</dbReference>
<dbReference type="InterPro" id="IPR000719">
    <property type="entry name" value="Prot_kinase_dom"/>
</dbReference>
<feature type="domain" description="Protein kinase" evidence="4">
    <location>
        <begin position="823"/>
        <end position="1082"/>
    </location>
</feature>
<evidence type="ECO:0000256" key="1">
    <source>
        <dbReference type="ARBA" id="ARBA00008171"/>
    </source>
</evidence>
<dbReference type="GO" id="GO:0007165">
    <property type="term" value="P:signal transduction"/>
    <property type="evidence" value="ECO:0007669"/>
    <property type="project" value="TreeGrafter"/>
</dbReference>